<dbReference type="Gene3D" id="3.40.50.300">
    <property type="entry name" value="P-loop containing nucleotide triphosphate hydrolases"/>
    <property type="match status" value="1"/>
</dbReference>
<name>A0A183GQ72_HELPZ</name>
<protein>
    <submittedName>
        <fullName evidence="2">ATPase_AAA_core domain-containing protein</fullName>
    </submittedName>
</protein>
<dbReference type="AlphaFoldDB" id="A0A183GQ72"/>
<sequence length="68" mass="7805">LSKNMSAFAVEMDDIALMLQYSGSRTLLVIDELARSEFFYERMMTLNRKCLTKIAPVMFLSGLHTRQA</sequence>
<accession>A0A183GQ72</accession>
<organism evidence="1 2">
    <name type="scientific">Heligmosomoides polygyrus</name>
    <name type="common">Parasitic roundworm</name>
    <dbReference type="NCBI Taxonomy" id="6339"/>
    <lineage>
        <taxon>Eukaryota</taxon>
        <taxon>Metazoa</taxon>
        <taxon>Ecdysozoa</taxon>
        <taxon>Nematoda</taxon>
        <taxon>Chromadorea</taxon>
        <taxon>Rhabditida</taxon>
        <taxon>Rhabditina</taxon>
        <taxon>Rhabditomorpha</taxon>
        <taxon>Strongyloidea</taxon>
        <taxon>Heligmosomidae</taxon>
        <taxon>Heligmosomoides</taxon>
    </lineage>
</organism>
<dbReference type="WBParaSite" id="HPBE_0002484201-mRNA-1">
    <property type="protein sequence ID" value="HPBE_0002484201-mRNA-1"/>
    <property type="gene ID" value="HPBE_0002484201"/>
</dbReference>
<keyword evidence="1" id="KW-1185">Reference proteome</keyword>
<reference evidence="2" key="1">
    <citation type="submission" date="2019-09" db="UniProtKB">
        <authorList>
            <consortium name="WormBaseParasite"/>
        </authorList>
    </citation>
    <scope>IDENTIFICATION</scope>
</reference>
<dbReference type="InterPro" id="IPR027417">
    <property type="entry name" value="P-loop_NTPase"/>
</dbReference>
<dbReference type="Proteomes" id="UP000050761">
    <property type="component" value="Unassembled WGS sequence"/>
</dbReference>
<evidence type="ECO:0000313" key="2">
    <source>
        <dbReference type="WBParaSite" id="HPBE_0002484201-mRNA-1"/>
    </source>
</evidence>
<evidence type="ECO:0000313" key="1">
    <source>
        <dbReference type="Proteomes" id="UP000050761"/>
    </source>
</evidence>
<proteinExistence type="predicted"/>